<name>A0AAW6U0R2_9BACT</name>
<gene>
    <name evidence="1" type="ORF">QJ522_13605</name>
</gene>
<evidence type="ECO:0008006" key="3">
    <source>
        <dbReference type="Google" id="ProtNLM"/>
    </source>
</evidence>
<dbReference type="AlphaFoldDB" id="A0AAW6U0R2"/>
<keyword evidence="2" id="KW-1185">Reference proteome</keyword>
<proteinExistence type="predicted"/>
<organism evidence="1 2">
    <name type="scientific">Anaerobaca lacustris</name>
    <dbReference type="NCBI Taxonomy" id="3044600"/>
    <lineage>
        <taxon>Bacteria</taxon>
        <taxon>Pseudomonadati</taxon>
        <taxon>Planctomycetota</taxon>
        <taxon>Phycisphaerae</taxon>
        <taxon>Sedimentisphaerales</taxon>
        <taxon>Anaerobacaceae</taxon>
        <taxon>Anaerobaca</taxon>
    </lineage>
</organism>
<protein>
    <recommendedName>
        <fullName evidence="3">Transcriptional regulator</fullName>
    </recommendedName>
</protein>
<dbReference type="RefSeq" id="WP_349245498.1">
    <property type="nucleotide sequence ID" value="NZ_JASCXX010000016.1"/>
</dbReference>
<dbReference type="Proteomes" id="UP001431776">
    <property type="component" value="Unassembled WGS sequence"/>
</dbReference>
<evidence type="ECO:0000313" key="1">
    <source>
        <dbReference type="EMBL" id="MDI6450089.1"/>
    </source>
</evidence>
<reference evidence="1" key="1">
    <citation type="submission" date="2023-05" db="EMBL/GenBank/DDBJ databases">
        <title>Anaerotaeda fermentans gen. nov., sp. nov., a novel anaerobic planctomycete of the new family within the order Sedimentisphaerales isolated from Taman Peninsula, Russia.</title>
        <authorList>
            <person name="Khomyakova M.A."/>
            <person name="Merkel A.Y."/>
            <person name="Slobodkin A.I."/>
        </authorList>
    </citation>
    <scope>NUCLEOTIDE SEQUENCE</scope>
    <source>
        <strain evidence="1">M17dextr</strain>
    </source>
</reference>
<sequence>MKWHELLQMVVDEPVFRTGFLAASGESLPALRLQLSRWVKAGKLIQPARGLYTLAEPYRKVCPHPFVLANAMKKGSYVSLQSALAHYAMIPEHVPTVTSVTTQRPQWIETPLGAFAFRRIKKGWFGGCRQVDLGNRQQAFVATPDKALLDLVYLTARSDDPGFLAELRLQNPDRLDLDALARLAEASQSPKLRRAAARIAGWVTEETGAEP</sequence>
<comment type="caution">
    <text evidence="1">The sequence shown here is derived from an EMBL/GenBank/DDBJ whole genome shotgun (WGS) entry which is preliminary data.</text>
</comment>
<evidence type="ECO:0000313" key="2">
    <source>
        <dbReference type="Proteomes" id="UP001431776"/>
    </source>
</evidence>
<accession>A0AAW6U0R2</accession>
<dbReference type="EMBL" id="JASCXX010000016">
    <property type="protein sequence ID" value="MDI6450089.1"/>
    <property type="molecule type" value="Genomic_DNA"/>
</dbReference>